<evidence type="ECO:0000256" key="17">
    <source>
        <dbReference type="ARBA" id="ARBA00032888"/>
    </source>
</evidence>
<dbReference type="InterPro" id="IPR036265">
    <property type="entry name" value="HIT-like_sf"/>
</dbReference>
<organism evidence="19 20">
    <name type="scientific">Hafnia paralvei</name>
    <dbReference type="NCBI Taxonomy" id="546367"/>
    <lineage>
        <taxon>Bacteria</taxon>
        <taxon>Pseudomonadati</taxon>
        <taxon>Pseudomonadota</taxon>
        <taxon>Gammaproteobacteria</taxon>
        <taxon>Enterobacterales</taxon>
        <taxon>Hafniaceae</taxon>
        <taxon>Hafnia</taxon>
    </lineage>
</organism>
<evidence type="ECO:0000256" key="8">
    <source>
        <dbReference type="ARBA" id="ARBA00022475"/>
    </source>
</evidence>
<dbReference type="Gene3D" id="3.30.428.30">
    <property type="entry name" value="HIT family - CDH-like"/>
    <property type="match status" value="1"/>
</dbReference>
<evidence type="ECO:0000313" key="19">
    <source>
        <dbReference type="EMBL" id="PAV95127.1"/>
    </source>
</evidence>
<proteinExistence type="inferred from homology"/>
<comment type="pathway">
    <text evidence="3">Phospholipid metabolism; CDP-diacylglycerol degradation; phosphatidate from CDP-diacylglycerol: step 1/1.</text>
</comment>
<evidence type="ECO:0000256" key="2">
    <source>
        <dbReference type="ARBA" id="ARBA00004162"/>
    </source>
</evidence>
<protein>
    <recommendedName>
        <fullName evidence="7">CDP-diacylglycerol pyrophosphatase</fullName>
        <ecNumber evidence="6">3.6.1.26</ecNumber>
    </recommendedName>
    <alternativeName>
        <fullName evidence="17">CDP-diacylglycerol phosphatidylhydrolase</fullName>
    </alternativeName>
    <alternativeName>
        <fullName evidence="18">CDP-diglyceride hydrolase</fullName>
    </alternativeName>
</protein>
<comment type="catalytic activity">
    <reaction evidence="1">
        <text>a CDP-1,2-diacyl-sn-glycerol + H2O = a 1,2-diacyl-sn-glycero-3-phosphate + CMP + 2 H(+)</text>
        <dbReference type="Rhea" id="RHEA:15221"/>
        <dbReference type="ChEBI" id="CHEBI:15377"/>
        <dbReference type="ChEBI" id="CHEBI:15378"/>
        <dbReference type="ChEBI" id="CHEBI:58332"/>
        <dbReference type="ChEBI" id="CHEBI:58608"/>
        <dbReference type="ChEBI" id="CHEBI:60377"/>
        <dbReference type="EC" id="3.6.1.26"/>
    </reaction>
</comment>
<gene>
    <name evidence="19" type="ORF">CJD50_16885</name>
</gene>
<dbReference type="UniPathway" id="UPA00609">
    <property type="reaction ID" value="UER00664"/>
</dbReference>
<evidence type="ECO:0000256" key="5">
    <source>
        <dbReference type="ARBA" id="ARBA00006435"/>
    </source>
</evidence>
<reference evidence="19 20" key="1">
    <citation type="submission" date="2017-08" db="EMBL/GenBank/DDBJ databases">
        <title>Draft Genome Sequence of Hafnia alvei CITHA-6 Isolated from Raw Bovine Milk.</title>
        <authorList>
            <person name="Culligan E.P."/>
            <person name="Mcsweeney A."/>
            <person name="O'Doherty C."/>
            <person name="Gleeson E."/>
            <person name="O'Riordan D."/>
            <person name="Sleator R.D."/>
        </authorList>
    </citation>
    <scope>NUCLEOTIDE SEQUENCE [LARGE SCALE GENOMIC DNA]</scope>
    <source>
        <strain evidence="19 20">CITHA-6</strain>
    </source>
</reference>
<accession>A0A2A2M8U1</accession>
<dbReference type="GO" id="GO:0046342">
    <property type="term" value="P:CDP-diacylglycerol catabolic process"/>
    <property type="evidence" value="ECO:0007669"/>
    <property type="project" value="UniProtKB-UniPathway"/>
</dbReference>
<keyword evidence="10" id="KW-0812">Transmembrane</keyword>
<evidence type="ECO:0000256" key="6">
    <source>
        <dbReference type="ARBA" id="ARBA00012375"/>
    </source>
</evidence>
<evidence type="ECO:0000256" key="14">
    <source>
        <dbReference type="ARBA" id="ARBA00023136"/>
    </source>
</evidence>
<keyword evidence="9" id="KW-0444">Lipid biosynthesis</keyword>
<dbReference type="OrthoDB" id="481399at2"/>
<evidence type="ECO:0000256" key="13">
    <source>
        <dbReference type="ARBA" id="ARBA00023098"/>
    </source>
</evidence>
<dbReference type="EMBL" id="NQMS01000008">
    <property type="protein sequence ID" value="PAV95127.1"/>
    <property type="molecule type" value="Genomic_DNA"/>
</dbReference>
<sequence>MLMFRGATQNVYRTIFSIAPLILVFLLSGCAKSDALWGVVDKVCRVNYQQKHDPAPCTQIYTPTQDLQHGFTVIQNPRFHYHFILVPNTRMSGIESSALLEKDTPDYFGLAWTMRHRLAYEYGKPIPDDVLGLALNSAYGRSQNQLHIHLTCLREDVRRQLKAERPFIREQWTLLPDTLLRHAFYAKRVVQPTLMGVYPIRSLAEPFNLTPEQLAYYGVAIVPTTFDTQPGFILLATRVGMGERNRASVESLLDKRCELLQAIPAQ</sequence>
<evidence type="ECO:0000256" key="11">
    <source>
        <dbReference type="ARBA" id="ARBA00022801"/>
    </source>
</evidence>
<dbReference type="InterPro" id="IPR003763">
    <property type="entry name" value="CDP-diacylglyc_Pase"/>
</dbReference>
<comment type="pathway">
    <text evidence="4">Lipid metabolism.</text>
</comment>
<keyword evidence="8" id="KW-1003">Cell membrane</keyword>
<comment type="subcellular location">
    <subcellularLocation>
        <location evidence="2">Cell membrane</location>
        <topology evidence="2">Single-pass membrane protein</topology>
    </subcellularLocation>
</comment>
<keyword evidence="13" id="KW-0443">Lipid metabolism</keyword>
<name>A0A2A2M8U1_9GAMM</name>
<dbReference type="GO" id="GO:0008654">
    <property type="term" value="P:phospholipid biosynthetic process"/>
    <property type="evidence" value="ECO:0007669"/>
    <property type="project" value="UniProtKB-KW"/>
</dbReference>
<dbReference type="GO" id="GO:0005886">
    <property type="term" value="C:plasma membrane"/>
    <property type="evidence" value="ECO:0007669"/>
    <property type="project" value="UniProtKB-SubCell"/>
</dbReference>
<keyword evidence="16" id="KW-1208">Phospholipid metabolism</keyword>
<keyword evidence="20" id="KW-1185">Reference proteome</keyword>
<dbReference type="PROSITE" id="PS51257">
    <property type="entry name" value="PROKAR_LIPOPROTEIN"/>
    <property type="match status" value="1"/>
</dbReference>
<keyword evidence="11" id="KW-0378">Hydrolase</keyword>
<comment type="similarity">
    <text evidence="5">Belongs to the Cdh family.</text>
</comment>
<comment type="caution">
    <text evidence="19">The sequence shown here is derived from an EMBL/GenBank/DDBJ whole genome shotgun (WGS) entry which is preliminary data.</text>
</comment>
<evidence type="ECO:0000313" key="20">
    <source>
        <dbReference type="Proteomes" id="UP000218796"/>
    </source>
</evidence>
<dbReference type="Pfam" id="PF02611">
    <property type="entry name" value="CDH"/>
    <property type="match status" value="1"/>
</dbReference>
<evidence type="ECO:0000256" key="18">
    <source>
        <dbReference type="ARBA" id="ARBA00032892"/>
    </source>
</evidence>
<keyword evidence="14" id="KW-0472">Membrane</keyword>
<dbReference type="RefSeq" id="WP_039188563.1">
    <property type="nucleotide sequence ID" value="NZ_CAUFSP010000043.1"/>
</dbReference>
<dbReference type="Proteomes" id="UP000218796">
    <property type="component" value="Unassembled WGS sequence"/>
</dbReference>
<evidence type="ECO:0000256" key="7">
    <source>
        <dbReference type="ARBA" id="ARBA00019608"/>
    </source>
</evidence>
<evidence type="ECO:0000256" key="10">
    <source>
        <dbReference type="ARBA" id="ARBA00022692"/>
    </source>
</evidence>
<evidence type="ECO:0000256" key="1">
    <source>
        <dbReference type="ARBA" id="ARBA00001007"/>
    </source>
</evidence>
<dbReference type="AlphaFoldDB" id="A0A2A2M8U1"/>
<keyword evidence="15" id="KW-0594">Phospholipid biosynthesis</keyword>
<keyword evidence="12" id="KW-1133">Transmembrane helix</keyword>
<evidence type="ECO:0000256" key="4">
    <source>
        <dbReference type="ARBA" id="ARBA00005189"/>
    </source>
</evidence>
<dbReference type="SUPFAM" id="SSF54197">
    <property type="entry name" value="HIT-like"/>
    <property type="match status" value="1"/>
</dbReference>
<dbReference type="GO" id="GO:0008715">
    <property type="term" value="F:CDP-diacylglycerol diphosphatase activity"/>
    <property type="evidence" value="ECO:0007669"/>
    <property type="project" value="UniProtKB-EC"/>
</dbReference>
<evidence type="ECO:0000256" key="9">
    <source>
        <dbReference type="ARBA" id="ARBA00022516"/>
    </source>
</evidence>
<dbReference type="EC" id="3.6.1.26" evidence="6"/>
<evidence type="ECO:0000256" key="16">
    <source>
        <dbReference type="ARBA" id="ARBA00023264"/>
    </source>
</evidence>
<evidence type="ECO:0000256" key="15">
    <source>
        <dbReference type="ARBA" id="ARBA00023209"/>
    </source>
</evidence>
<evidence type="ECO:0000256" key="12">
    <source>
        <dbReference type="ARBA" id="ARBA00022989"/>
    </source>
</evidence>
<evidence type="ECO:0000256" key="3">
    <source>
        <dbReference type="ARBA" id="ARBA00004927"/>
    </source>
</evidence>